<reference evidence="1 2" key="1">
    <citation type="journal article" date="2011" name="J. Bacteriol.">
        <title>Complete genome sequence of the cellulose-degrading bacterium Cellulosilyticum lentocellum.</title>
        <authorList>
            <consortium name="US DOE Joint Genome Institute"/>
            <person name="Miller D.A."/>
            <person name="Suen G."/>
            <person name="Bruce D."/>
            <person name="Copeland A."/>
            <person name="Cheng J.F."/>
            <person name="Detter C."/>
            <person name="Goodwin L.A."/>
            <person name="Han C.S."/>
            <person name="Hauser L.J."/>
            <person name="Land M.L."/>
            <person name="Lapidus A."/>
            <person name="Lucas S."/>
            <person name="Meincke L."/>
            <person name="Pitluck S."/>
            <person name="Tapia R."/>
            <person name="Teshima H."/>
            <person name="Woyke T."/>
            <person name="Fox B.G."/>
            <person name="Angert E.R."/>
            <person name="Currie C.R."/>
        </authorList>
    </citation>
    <scope>NUCLEOTIDE SEQUENCE [LARGE SCALE GENOMIC DNA]</scope>
    <source>
        <strain evidence="2">ATCC 49066 / DSM 5427 / NCIMB 11756 / RHM5</strain>
    </source>
</reference>
<protein>
    <submittedName>
        <fullName evidence="1">Uncharacterized protein</fullName>
    </submittedName>
</protein>
<dbReference type="KEGG" id="cle:Clole_0942"/>
<dbReference type="PANTHER" id="PTHR30510">
    <property type="entry name" value="UPF0229 PROTEIN YEAH"/>
    <property type="match status" value="1"/>
</dbReference>
<dbReference type="PANTHER" id="PTHR30510:SF2">
    <property type="entry name" value="UPF0229 PROTEIN YEAH"/>
    <property type="match status" value="1"/>
</dbReference>
<keyword evidence="2" id="KW-1185">Reference proteome</keyword>
<dbReference type="eggNOG" id="COG2718">
    <property type="taxonomic scope" value="Bacteria"/>
</dbReference>
<dbReference type="InterPro" id="IPR006698">
    <property type="entry name" value="UPF0229"/>
</dbReference>
<accession>F2JQS9</accession>
<dbReference type="Pfam" id="PF04285">
    <property type="entry name" value="DUF444"/>
    <property type="match status" value="1"/>
</dbReference>
<dbReference type="EMBL" id="CP002582">
    <property type="protein sequence ID" value="ADZ82674.1"/>
    <property type="molecule type" value="Genomic_DNA"/>
</dbReference>
<dbReference type="AlphaFoldDB" id="F2JQS9"/>
<sequence>MNKSKVVLINIMDVSGSVGQTKKNMAKLYMDTYKGFLSGNYETVESRFVAHTTVAKEVSENDLFYRGESGGTYISSGYEKALEIVKEYDTDNYDIQVLQFSDGDNWGENNDESVKLLNELCQNTGLVQYLEIRKSTYTSTIMSRYQEISKDNLYLGKISRLDDVFDRLKETTKLESKMVKQEWSKWSDCYTDFQYREKGKLIECKFNDGIHTFAKCLPEDEFNLQTGLEICSKKYQLKKLEKELRQF</sequence>
<dbReference type="HOGENOM" id="CLU_1122984_0_0_9"/>
<name>F2JQS9_CELLD</name>
<proteinExistence type="predicted"/>
<evidence type="ECO:0000313" key="2">
    <source>
        <dbReference type="Proteomes" id="UP000008467"/>
    </source>
</evidence>
<dbReference type="Proteomes" id="UP000008467">
    <property type="component" value="Chromosome"/>
</dbReference>
<dbReference type="STRING" id="642492.Clole_0942"/>
<dbReference type="RefSeq" id="WP_013655975.1">
    <property type="nucleotide sequence ID" value="NC_015275.1"/>
</dbReference>
<gene>
    <name evidence="1" type="ordered locus">Clole_0942</name>
</gene>
<organism evidence="1 2">
    <name type="scientific">Cellulosilyticum lentocellum (strain ATCC 49066 / DSM 5427 / NCIMB 11756 / RHM5)</name>
    <name type="common">Clostridium lentocellum</name>
    <dbReference type="NCBI Taxonomy" id="642492"/>
    <lineage>
        <taxon>Bacteria</taxon>
        <taxon>Bacillati</taxon>
        <taxon>Bacillota</taxon>
        <taxon>Clostridia</taxon>
        <taxon>Lachnospirales</taxon>
        <taxon>Cellulosilyticaceae</taxon>
        <taxon>Cellulosilyticum</taxon>
    </lineage>
</organism>
<evidence type="ECO:0000313" key="1">
    <source>
        <dbReference type="EMBL" id="ADZ82674.1"/>
    </source>
</evidence>